<sequence>GEAGLDTAGGRRASGRLADERRAVTVGPGDVDRCLVARNQTLVGVHSRVRDGRDSRCVLENPGGEALCCLGEVELVVLVVERVLAVLGEQREVRVHPGAVDLRDRFRHERRVQVVLGRDSADDGAEGRDVVSRRERVVVGEVDLVLALGDLVVGGFDVEAHVFEAVDDVTAHVG</sequence>
<proteinExistence type="predicted"/>
<reference evidence="1" key="1">
    <citation type="journal article" date="2014" name="Front. Microbiol.">
        <title>Evidence from phylogenetic and genome fingerprinting analyses suggests rapidly changing variation in Halorubrum and Haloarcula populations.</title>
        <authorList>
            <person name="Ram Mohan N."/>
            <person name="Fullmer M.S."/>
            <person name="Makkay A.M."/>
            <person name="Wheeler R."/>
            <person name="Ventosa A."/>
            <person name="Naor A."/>
            <person name="Gogarten J.P."/>
            <person name="Papke R.T."/>
        </authorList>
    </citation>
    <scope>NUCLEOTIDE SEQUENCE</scope>
    <source>
        <strain evidence="1">Fb19</strain>
    </source>
</reference>
<organism evidence="1">
    <name type="scientific">Haloarcula sp. Fb19</name>
    <dbReference type="NCBI Taxonomy" id="1480710"/>
    <lineage>
        <taxon>Archaea</taxon>
        <taxon>Methanobacteriati</taxon>
        <taxon>Methanobacteriota</taxon>
        <taxon>Stenosarchaea group</taxon>
        <taxon>Halobacteria</taxon>
        <taxon>Halobacteriales</taxon>
        <taxon>Haloarculaceae</taxon>
        <taxon>Haloarcula</taxon>
    </lineage>
</organism>
<dbReference type="EMBL" id="KJ152390">
    <property type="protein sequence ID" value="AHZ89178.1"/>
    <property type="molecule type" value="Genomic_DNA"/>
</dbReference>
<protein>
    <submittedName>
        <fullName evidence="1">GlnA</fullName>
    </submittedName>
</protein>
<feature type="non-terminal residue" evidence="1">
    <location>
        <position position="1"/>
    </location>
</feature>
<name>A0A059V6R4_9EURY</name>
<evidence type="ECO:0000313" key="1">
    <source>
        <dbReference type="EMBL" id="AHZ89178.1"/>
    </source>
</evidence>
<gene>
    <name evidence="1" type="primary">glnA</name>
</gene>
<dbReference type="AlphaFoldDB" id="A0A059V6R4"/>
<accession>A0A059V6R4</accession>
<feature type="non-terminal residue" evidence="1">
    <location>
        <position position="174"/>
    </location>
</feature>